<dbReference type="GO" id="GO:0016020">
    <property type="term" value="C:membrane"/>
    <property type="evidence" value="ECO:0007669"/>
    <property type="project" value="UniProtKB-SubCell"/>
</dbReference>
<keyword evidence="2 6" id="KW-0812">Transmembrane</keyword>
<keyword evidence="4 6" id="KW-0472">Membrane</keyword>
<feature type="transmembrane region" description="Helical" evidence="6">
    <location>
        <begin position="484"/>
        <end position="505"/>
    </location>
</feature>
<feature type="transmembrane region" description="Helical" evidence="6">
    <location>
        <begin position="53"/>
        <end position="73"/>
    </location>
</feature>
<evidence type="ECO:0000256" key="2">
    <source>
        <dbReference type="ARBA" id="ARBA00022692"/>
    </source>
</evidence>
<evidence type="ECO:0000256" key="6">
    <source>
        <dbReference type="SAM" id="Phobius"/>
    </source>
</evidence>
<feature type="compositionally biased region" description="Polar residues" evidence="5">
    <location>
        <begin position="249"/>
        <end position="261"/>
    </location>
</feature>
<proteinExistence type="predicted"/>
<evidence type="ECO:0000256" key="5">
    <source>
        <dbReference type="SAM" id="MobiDB-lite"/>
    </source>
</evidence>
<reference evidence="7 8" key="1">
    <citation type="journal article" name="Sci. Rep.">
        <title>Telomere-to-telomere assembled and centromere annotated genomes of the two main subspecies of the button mushroom Agaricus bisporus reveal especially polymorphic chromosome ends.</title>
        <authorList>
            <person name="Sonnenberg A.S.M."/>
            <person name="Sedaghat-Telgerd N."/>
            <person name="Lavrijssen B."/>
            <person name="Ohm R.A."/>
            <person name="Hendrickx P.M."/>
            <person name="Scholtmeijer K."/>
            <person name="Baars J.J.P."/>
            <person name="van Peer A."/>
        </authorList>
    </citation>
    <scope>NUCLEOTIDE SEQUENCE [LARGE SCALE GENOMIC DNA]</scope>
    <source>
        <strain evidence="7 8">H119_p4</strain>
    </source>
</reference>
<evidence type="ECO:0008006" key="9">
    <source>
        <dbReference type="Google" id="ProtNLM"/>
    </source>
</evidence>
<dbReference type="AlphaFoldDB" id="A0A8H7C6L9"/>
<feature type="transmembrane region" description="Helical" evidence="6">
    <location>
        <begin position="156"/>
        <end position="174"/>
    </location>
</feature>
<feature type="transmembrane region" description="Helical" evidence="6">
    <location>
        <begin position="299"/>
        <end position="318"/>
    </location>
</feature>
<feature type="transmembrane region" description="Helical" evidence="6">
    <location>
        <begin position="116"/>
        <end position="136"/>
    </location>
</feature>
<dbReference type="GO" id="GO:0005783">
    <property type="term" value="C:endoplasmic reticulum"/>
    <property type="evidence" value="ECO:0007669"/>
    <property type="project" value="TreeGrafter"/>
</dbReference>
<keyword evidence="3 6" id="KW-1133">Transmembrane helix</keyword>
<sequence>MIKSSAQTATPFGSLLLVVFNSILEVFVLCLAGYVLAYRGILDKRTQKRLNRLNVSLFTPALLFSKVAFFLTPQKLRELWVIPIFFVIVTVVSGLTAFVLGWLLRLKRSQRSFAMAAAMFMNSNSLPIALMQSLVVTVPALRWDADDNTDAMLGRALTYLVMYSTLGMIVRWSYGVKLLSAADPETTETEIEETTPLLGENAHGRQNSYPHTGEPEDVDVSRLGIHHCTPTFRRHITYYNSFPNSPNLSRTDLSQYEPTSPNDEDQLPGFDHRSEVGIFGKIRKSVLHVLKTIRDFMTVPLWASLASIVVACAPPLQYWLQHSAHPLNGAISSAGNCSIPVTLVVLGAYFYPEAPESENNTSKTPPSMLATNQSTSTLASLGRGLFGKANHVESSNPPRKAAARKGETKTVIVSIMSRMILTPLTLMPLVIFSAKYDFHAVFEDPVFVVTNVLLLASPPAVTLAQITQAASGDAFERLISRTIFWSYCVVTPPTTILFVLLGLVLSKI</sequence>
<feature type="transmembrane region" description="Helical" evidence="6">
    <location>
        <begin position="410"/>
        <end position="434"/>
    </location>
</feature>
<dbReference type="Pfam" id="PF03547">
    <property type="entry name" value="Mem_trans"/>
    <property type="match status" value="1"/>
</dbReference>
<organism evidence="7 8">
    <name type="scientific">Agaricus bisporus var. burnettii</name>
    <dbReference type="NCBI Taxonomy" id="192524"/>
    <lineage>
        <taxon>Eukaryota</taxon>
        <taxon>Fungi</taxon>
        <taxon>Dikarya</taxon>
        <taxon>Basidiomycota</taxon>
        <taxon>Agaricomycotina</taxon>
        <taxon>Agaricomycetes</taxon>
        <taxon>Agaricomycetidae</taxon>
        <taxon>Agaricales</taxon>
        <taxon>Agaricineae</taxon>
        <taxon>Agaricaceae</taxon>
        <taxon>Agaricus</taxon>
    </lineage>
</organism>
<evidence type="ECO:0000256" key="4">
    <source>
        <dbReference type="ARBA" id="ARBA00023136"/>
    </source>
</evidence>
<evidence type="ECO:0000256" key="1">
    <source>
        <dbReference type="ARBA" id="ARBA00004141"/>
    </source>
</evidence>
<evidence type="ECO:0000256" key="3">
    <source>
        <dbReference type="ARBA" id="ARBA00022989"/>
    </source>
</evidence>
<feature type="transmembrane region" description="Helical" evidence="6">
    <location>
        <begin position="330"/>
        <end position="351"/>
    </location>
</feature>
<dbReference type="EMBL" id="JABXXO010000011">
    <property type="protein sequence ID" value="KAF7763672.1"/>
    <property type="molecule type" value="Genomic_DNA"/>
</dbReference>
<protein>
    <recommendedName>
        <fullName evidence="9">Auxin efflux carrier</fullName>
    </recommendedName>
</protein>
<feature type="transmembrane region" description="Helical" evidence="6">
    <location>
        <begin position="12"/>
        <end position="41"/>
    </location>
</feature>
<dbReference type="PANTHER" id="PTHR31794:SF2">
    <property type="entry name" value="AUXIN EFFLUX TRANSPORTER FAMILY PROTEIN (EUROFUNG)"/>
    <property type="match status" value="1"/>
</dbReference>
<gene>
    <name evidence="7" type="ORF">Agabi119p4_8209</name>
</gene>
<feature type="transmembrane region" description="Helical" evidence="6">
    <location>
        <begin position="79"/>
        <end position="104"/>
    </location>
</feature>
<feature type="region of interest" description="Disordered" evidence="5">
    <location>
        <begin position="249"/>
        <end position="269"/>
    </location>
</feature>
<dbReference type="Proteomes" id="UP000629468">
    <property type="component" value="Unassembled WGS sequence"/>
</dbReference>
<comment type="caution">
    <text evidence="7">The sequence shown here is derived from an EMBL/GenBank/DDBJ whole genome shotgun (WGS) entry which is preliminary data.</text>
</comment>
<accession>A0A8H7C6L9</accession>
<dbReference type="GO" id="GO:0055085">
    <property type="term" value="P:transmembrane transport"/>
    <property type="evidence" value="ECO:0007669"/>
    <property type="project" value="InterPro"/>
</dbReference>
<dbReference type="PANTHER" id="PTHR31794">
    <property type="entry name" value="AUXIN EFFLUX TRANSPORTER FAMILY PROTEIN (EUROFUNG)"/>
    <property type="match status" value="1"/>
</dbReference>
<dbReference type="InterPro" id="IPR004776">
    <property type="entry name" value="Mem_transp_PIN-like"/>
</dbReference>
<name>A0A8H7C6L9_AGABI</name>
<evidence type="ECO:0000313" key="8">
    <source>
        <dbReference type="Proteomes" id="UP000629468"/>
    </source>
</evidence>
<evidence type="ECO:0000313" key="7">
    <source>
        <dbReference type="EMBL" id="KAF7763672.1"/>
    </source>
</evidence>
<comment type="subcellular location">
    <subcellularLocation>
        <location evidence="1">Membrane</location>
        <topology evidence="1">Multi-pass membrane protein</topology>
    </subcellularLocation>
</comment>